<name>A0A0V0GHG5_SOLCH</name>
<feature type="non-terminal residue" evidence="1">
    <location>
        <position position="1"/>
    </location>
</feature>
<dbReference type="AlphaFoldDB" id="A0A0V0GHG5"/>
<protein>
    <submittedName>
        <fullName evidence="1">Putative ovule protein</fullName>
    </submittedName>
</protein>
<organism evidence="1">
    <name type="scientific">Solanum chacoense</name>
    <name type="common">Chaco potato</name>
    <dbReference type="NCBI Taxonomy" id="4108"/>
    <lineage>
        <taxon>Eukaryota</taxon>
        <taxon>Viridiplantae</taxon>
        <taxon>Streptophyta</taxon>
        <taxon>Embryophyta</taxon>
        <taxon>Tracheophyta</taxon>
        <taxon>Spermatophyta</taxon>
        <taxon>Magnoliopsida</taxon>
        <taxon>eudicotyledons</taxon>
        <taxon>Gunneridae</taxon>
        <taxon>Pentapetalae</taxon>
        <taxon>asterids</taxon>
        <taxon>lamiids</taxon>
        <taxon>Solanales</taxon>
        <taxon>Solanaceae</taxon>
        <taxon>Solanoideae</taxon>
        <taxon>Solaneae</taxon>
        <taxon>Solanum</taxon>
    </lineage>
</organism>
<proteinExistence type="predicted"/>
<accession>A0A0V0GHG5</accession>
<evidence type="ECO:0000313" key="1">
    <source>
        <dbReference type="EMBL" id="JAP07602.1"/>
    </source>
</evidence>
<dbReference type="EMBL" id="GEDG01038421">
    <property type="protein sequence ID" value="JAP07602.1"/>
    <property type="molecule type" value="Transcribed_RNA"/>
</dbReference>
<reference evidence="1" key="1">
    <citation type="submission" date="2015-12" db="EMBL/GenBank/DDBJ databases">
        <title>Gene expression during late stages of embryo sac development: a critical building block for successful pollen-pistil interactions.</title>
        <authorList>
            <person name="Liu Y."/>
            <person name="Joly V."/>
            <person name="Sabar M."/>
            <person name="Matton D.P."/>
        </authorList>
    </citation>
    <scope>NUCLEOTIDE SEQUENCE</scope>
</reference>
<sequence length="94" mass="10994">EESPSIFLSPLGIEQFTNTSYPNFFLFPTPIRYCSNFRNVNHHSPVFSINSTCSITQLQLHEQNKIAFTLNKNNIIYTKIHTKHTHTHIIKQYT</sequence>